<dbReference type="PANTHER" id="PTHR30329">
    <property type="entry name" value="STATOR ELEMENT OF FLAGELLAR MOTOR COMPLEX"/>
    <property type="match status" value="1"/>
</dbReference>
<dbReference type="PANTHER" id="PTHR30329:SF21">
    <property type="entry name" value="LIPOPROTEIN YIAD-RELATED"/>
    <property type="match status" value="1"/>
</dbReference>
<dbReference type="AlphaFoldDB" id="A1ZTY5"/>
<dbReference type="EMBL" id="AAWS01000038">
    <property type="protein sequence ID" value="EAY26098.1"/>
    <property type="molecule type" value="Genomic_DNA"/>
</dbReference>
<dbReference type="eggNOG" id="COG2885">
    <property type="taxonomic scope" value="Bacteria"/>
</dbReference>
<comment type="caution">
    <text evidence="3">The sequence shown here is derived from an EMBL/GenBank/DDBJ whole genome shotgun (WGS) entry which is preliminary data.</text>
</comment>
<gene>
    <name evidence="3" type="ORF">M23134_05971</name>
</gene>
<organism evidence="3 4">
    <name type="scientific">Microscilla marina ATCC 23134</name>
    <dbReference type="NCBI Taxonomy" id="313606"/>
    <lineage>
        <taxon>Bacteria</taxon>
        <taxon>Pseudomonadati</taxon>
        <taxon>Bacteroidota</taxon>
        <taxon>Cytophagia</taxon>
        <taxon>Cytophagales</taxon>
        <taxon>Microscillaceae</taxon>
        <taxon>Microscilla</taxon>
    </lineage>
</organism>
<evidence type="ECO:0000259" key="2">
    <source>
        <dbReference type="PROSITE" id="PS51123"/>
    </source>
</evidence>
<dbReference type="Pfam" id="PF00691">
    <property type="entry name" value="OmpA"/>
    <property type="match status" value="1"/>
</dbReference>
<keyword evidence="4" id="KW-1185">Reference proteome</keyword>
<keyword evidence="1" id="KW-0472">Membrane</keyword>
<dbReference type="InterPro" id="IPR006665">
    <property type="entry name" value="OmpA-like"/>
</dbReference>
<dbReference type="Pfam" id="PF11751">
    <property type="entry name" value="PorP_SprF"/>
    <property type="match status" value="1"/>
</dbReference>
<sequence>MKLKMNHHKARKVLLGVLIIVLITSVRLSAQSVSYSQFHLSPMQTNPGMIASYNQPQAIMSYRRMNVGGGVGAAFETPMFSITHPLITKTRGRIAGFGFSAVNDRLGADGALQITGLSAGAAYNHQIGRAQYISLGVQGGYFWQSINIDRLTTGSQWINGEFLNTAASNEVFDITAISYPTMNAGLYWYFTDSDSTSNTRAFLGISGQNLNQPNVSLSAKEERIPISLVFTGGFTAYQSEKLKIMPNIRWIQQDGGNRQVNIGSMFWYNYAPFSGFIKPGNVGVGLWYELNGAAIVSVEMNQPKYSVAFSYDLSMDRQAKRLSAFELKVGFRIGKKEVKRKPKPDEIKQDTIRPKDDKFIYTVVVTKRNRRIIGRDTIATDPIKVDNVPPKNLTTRDLEILKSTAYFYYTNDDINKATESLLNDIVVILKKHPDIYLELEGHTCNIGETEDANQNLSERRASAVKKYLVNKGIDENRLKTVGYGSKRPVASNKTEFGKIRNRRVKFKLVKTEKKK</sequence>
<accession>A1ZTY5</accession>
<proteinExistence type="predicted"/>
<evidence type="ECO:0000313" key="4">
    <source>
        <dbReference type="Proteomes" id="UP000004095"/>
    </source>
</evidence>
<dbReference type="Gene3D" id="3.30.1330.60">
    <property type="entry name" value="OmpA-like domain"/>
    <property type="match status" value="1"/>
</dbReference>
<dbReference type="NCBIfam" id="TIGR03519">
    <property type="entry name" value="T9SS_PorP_fam"/>
    <property type="match status" value="1"/>
</dbReference>
<dbReference type="InterPro" id="IPR019861">
    <property type="entry name" value="PorP/SprF_Bacteroidetes"/>
</dbReference>
<dbReference type="Proteomes" id="UP000004095">
    <property type="component" value="Unassembled WGS sequence"/>
</dbReference>
<feature type="domain" description="OmpA-like" evidence="2">
    <location>
        <begin position="394"/>
        <end position="512"/>
    </location>
</feature>
<dbReference type="InterPro" id="IPR050330">
    <property type="entry name" value="Bact_OuterMem_StrucFunc"/>
</dbReference>
<protein>
    <submittedName>
        <fullName evidence="3">OmpA family protein</fullName>
    </submittedName>
</protein>
<name>A1ZTY5_MICM2</name>
<dbReference type="CDD" id="cd07185">
    <property type="entry name" value="OmpA_C-like"/>
    <property type="match status" value="1"/>
</dbReference>
<dbReference type="PROSITE" id="PS51123">
    <property type="entry name" value="OMPA_2"/>
    <property type="match status" value="1"/>
</dbReference>
<reference evidence="3 4" key="1">
    <citation type="submission" date="2007-01" db="EMBL/GenBank/DDBJ databases">
        <authorList>
            <person name="Haygood M."/>
            <person name="Podell S."/>
            <person name="Anderson C."/>
            <person name="Hopkinson B."/>
            <person name="Roe K."/>
            <person name="Barbeau K."/>
            <person name="Gaasterland T."/>
            <person name="Ferriera S."/>
            <person name="Johnson J."/>
            <person name="Kravitz S."/>
            <person name="Beeson K."/>
            <person name="Sutton G."/>
            <person name="Rogers Y.-H."/>
            <person name="Friedman R."/>
            <person name="Frazier M."/>
            <person name="Venter J.C."/>
        </authorList>
    </citation>
    <scope>NUCLEOTIDE SEQUENCE [LARGE SCALE GENOMIC DNA]</scope>
    <source>
        <strain evidence="3 4">ATCC 23134</strain>
    </source>
</reference>
<dbReference type="GO" id="GO:0016020">
    <property type="term" value="C:membrane"/>
    <property type="evidence" value="ECO:0007669"/>
    <property type="project" value="UniProtKB-UniRule"/>
</dbReference>
<dbReference type="SUPFAM" id="SSF103088">
    <property type="entry name" value="OmpA-like"/>
    <property type="match status" value="1"/>
</dbReference>
<dbReference type="PRINTS" id="PR01023">
    <property type="entry name" value="NAFLGMOTY"/>
</dbReference>
<evidence type="ECO:0000313" key="3">
    <source>
        <dbReference type="EMBL" id="EAY26098.1"/>
    </source>
</evidence>
<evidence type="ECO:0000256" key="1">
    <source>
        <dbReference type="PROSITE-ProRule" id="PRU00473"/>
    </source>
</evidence>
<dbReference type="InterPro" id="IPR036737">
    <property type="entry name" value="OmpA-like_sf"/>
</dbReference>